<feature type="domain" description="O-acyltransferase WSD1 C-terminal" evidence="13">
    <location>
        <begin position="300"/>
        <end position="441"/>
    </location>
</feature>
<evidence type="ECO:0000256" key="1">
    <source>
        <dbReference type="ARBA" id="ARBA00004771"/>
    </source>
</evidence>
<dbReference type="OrthoDB" id="9810950at2"/>
<dbReference type="SUPFAM" id="SSF52777">
    <property type="entry name" value="CoA-dependent acyltransferases"/>
    <property type="match status" value="1"/>
</dbReference>
<keyword evidence="6 11" id="KW-0808">Transferase</keyword>
<dbReference type="GO" id="GO:0004144">
    <property type="term" value="F:diacylglycerol O-acyltransferase activity"/>
    <property type="evidence" value="ECO:0007669"/>
    <property type="project" value="UniProtKB-EC"/>
</dbReference>
<accession>A0A1X2EGP5</accession>
<evidence type="ECO:0000256" key="2">
    <source>
        <dbReference type="ARBA" id="ARBA00005189"/>
    </source>
</evidence>
<gene>
    <name evidence="14" type="ORF">AWC30_13485</name>
</gene>
<dbReference type="Pfam" id="PF03007">
    <property type="entry name" value="WS_DGAT_cat"/>
    <property type="match status" value="1"/>
</dbReference>
<dbReference type="GO" id="GO:0006071">
    <property type="term" value="P:glycerol metabolic process"/>
    <property type="evidence" value="ECO:0007669"/>
    <property type="project" value="UniProtKB-KW"/>
</dbReference>
<dbReference type="InterPro" id="IPR023213">
    <property type="entry name" value="CAT-like_dom_sf"/>
</dbReference>
<reference evidence="14 15" key="1">
    <citation type="submission" date="2016-01" db="EMBL/GenBank/DDBJ databases">
        <title>The new phylogeny of the genus Mycobacterium.</title>
        <authorList>
            <person name="Tarcisio F."/>
            <person name="Conor M."/>
            <person name="Antonella G."/>
            <person name="Elisabetta G."/>
            <person name="Giulia F.S."/>
            <person name="Sara T."/>
            <person name="Anna F."/>
            <person name="Clotilde B."/>
            <person name="Roberto B."/>
            <person name="Veronica D.S."/>
            <person name="Fabio R."/>
            <person name="Monica P."/>
            <person name="Olivier J."/>
            <person name="Enrico T."/>
            <person name="Nicola S."/>
        </authorList>
    </citation>
    <scope>NUCLEOTIDE SEQUENCE [LARGE SCALE GENOMIC DNA]</scope>
    <source>
        <strain evidence="14 15">DSM 44153</strain>
    </source>
</reference>
<dbReference type="RefSeq" id="WP_085110718.1">
    <property type="nucleotide sequence ID" value="NZ_LQPZ01000037.1"/>
</dbReference>
<keyword evidence="8 11" id="KW-0443">Lipid metabolism</keyword>
<dbReference type="GO" id="GO:0019432">
    <property type="term" value="P:triglyceride biosynthetic process"/>
    <property type="evidence" value="ECO:0007669"/>
    <property type="project" value="UniProtKB-UniPathway"/>
</dbReference>
<evidence type="ECO:0000259" key="13">
    <source>
        <dbReference type="Pfam" id="PF06974"/>
    </source>
</evidence>
<evidence type="ECO:0000256" key="9">
    <source>
        <dbReference type="ARBA" id="ARBA00023315"/>
    </source>
</evidence>
<evidence type="ECO:0000256" key="7">
    <source>
        <dbReference type="ARBA" id="ARBA00022798"/>
    </source>
</evidence>
<dbReference type="EMBL" id="LQPZ01000037">
    <property type="protein sequence ID" value="ORX01395.1"/>
    <property type="molecule type" value="Genomic_DNA"/>
</dbReference>
<dbReference type="NCBIfam" id="TIGR02946">
    <property type="entry name" value="acyl_WS_DGAT"/>
    <property type="match status" value="1"/>
</dbReference>
<dbReference type="STRING" id="1798.AWC30_13485"/>
<evidence type="ECO:0000256" key="3">
    <source>
        <dbReference type="ARBA" id="ARBA00009587"/>
    </source>
</evidence>
<dbReference type="Pfam" id="PF06974">
    <property type="entry name" value="WS_DGAT_C"/>
    <property type="match status" value="1"/>
</dbReference>
<evidence type="ECO:0000256" key="4">
    <source>
        <dbReference type="ARBA" id="ARBA00013244"/>
    </source>
</evidence>
<evidence type="ECO:0000256" key="5">
    <source>
        <dbReference type="ARBA" id="ARBA00022516"/>
    </source>
</evidence>
<keyword evidence="5 11" id="KW-0444">Lipid biosynthesis</keyword>
<keyword evidence="7 11" id="KW-0319">Glycerol metabolism</keyword>
<protein>
    <recommendedName>
        <fullName evidence="4 11">Diacylglycerol O-acyltransferase</fullName>
        <ecNumber evidence="4 11">2.3.1.20</ecNumber>
    </recommendedName>
</protein>
<organism evidence="14 15">
    <name type="scientific">Mycolicibacillus trivialis</name>
    <dbReference type="NCBI Taxonomy" id="1798"/>
    <lineage>
        <taxon>Bacteria</taxon>
        <taxon>Bacillati</taxon>
        <taxon>Actinomycetota</taxon>
        <taxon>Actinomycetes</taxon>
        <taxon>Mycobacteriales</taxon>
        <taxon>Mycobacteriaceae</taxon>
        <taxon>Mycolicibacillus</taxon>
    </lineage>
</organism>
<name>A0A1X2EGP5_9MYCO</name>
<comment type="pathway">
    <text evidence="1 11">Glycerolipid metabolism; triacylglycerol biosynthesis.</text>
</comment>
<dbReference type="GO" id="GO:0051701">
    <property type="term" value="P:biological process involved in interaction with host"/>
    <property type="evidence" value="ECO:0007669"/>
    <property type="project" value="TreeGrafter"/>
</dbReference>
<evidence type="ECO:0000256" key="8">
    <source>
        <dbReference type="ARBA" id="ARBA00023098"/>
    </source>
</evidence>
<dbReference type="GO" id="GO:0071731">
    <property type="term" value="P:response to nitric oxide"/>
    <property type="evidence" value="ECO:0007669"/>
    <property type="project" value="TreeGrafter"/>
</dbReference>
<dbReference type="InterPro" id="IPR004255">
    <property type="entry name" value="O-acyltransferase_WSD1_N"/>
</dbReference>
<dbReference type="UniPathway" id="UPA00282"/>
<dbReference type="Gene3D" id="3.30.559.30">
    <property type="entry name" value="Nonribosomal peptide synthetase, condensation domain"/>
    <property type="match status" value="1"/>
</dbReference>
<sequence length="467" mass="50287">MDRMGVLDAGFLQAEDSDRHVSLAIGGLAVLEGPAPDYDRLLTTLGARMSACPRFKQRIRLRPLDIGPPEWVDDEDFQLRRHVRRVGVPAPGGEAELHALVAEMMSWRLDRTRPLWEIWIIEGLAENRWAMLMKVHHCIADGIATAHMLAGLSDDGVAAAYPPPEAPGPVVAAQAARADGGSGWLAGLRDASVSAAAVTARAVRGAGEITAGLLRPAATSSLNGPMTGRRRYAAVRVPLADVRRVCRTFDVTVNDVALAALAESYRDTLIRHGEIPQHDSLRTLVPVSVRGDDEADRTDNRVSVMLPYLPVEEANPVQRLRMVRARMARTKSAGQRQAGSAAVGIANAVVPYPLTAWAVRLATRLPQRGVVALATNVPGPSRPLSIMGCRVLAVLPVPPIAMRLRTGVAILSYADELYFGVLADFDALPDIDELVGGIRVAVSRLVAAGKRRKTARDRRGLQLVVNA</sequence>
<comment type="similarity">
    <text evidence="3 11">Belongs to the long-chain O-acyltransferase family.</text>
</comment>
<comment type="pathway">
    <text evidence="2">Lipid metabolism.</text>
</comment>
<feature type="domain" description="O-acyltransferase WSD1-like N-terminal" evidence="12">
    <location>
        <begin position="6"/>
        <end position="257"/>
    </location>
</feature>
<evidence type="ECO:0000313" key="15">
    <source>
        <dbReference type="Proteomes" id="UP000193090"/>
    </source>
</evidence>
<comment type="caution">
    <text evidence="14">The sequence shown here is derived from an EMBL/GenBank/DDBJ whole genome shotgun (WGS) entry which is preliminary data.</text>
</comment>
<dbReference type="EC" id="2.3.1.20" evidence="4 11"/>
<dbReference type="InterPro" id="IPR014292">
    <property type="entry name" value="Acyl_transf_WS/DGAT"/>
</dbReference>
<dbReference type="PANTHER" id="PTHR31650:SF1">
    <property type="entry name" value="WAX ESTER SYNTHASE_DIACYLGLYCEROL ACYLTRANSFERASE 4-RELATED"/>
    <property type="match status" value="1"/>
</dbReference>
<evidence type="ECO:0000259" key="12">
    <source>
        <dbReference type="Pfam" id="PF03007"/>
    </source>
</evidence>
<evidence type="ECO:0000313" key="14">
    <source>
        <dbReference type="EMBL" id="ORX01395.1"/>
    </source>
</evidence>
<dbReference type="InterPro" id="IPR009721">
    <property type="entry name" value="O-acyltransferase_WSD1_C"/>
</dbReference>
<dbReference type="Proteomes" id="UP000193090">
    <property type="component" value="Unassembled WGS sequence"/>
</dbReference>
<dbReference type="GO" id="GO:0001666">
    <property type="term" value="P:response to hypoxia"/>
    <property type="evidence" value="ECO:0007669"/>
    <property type="project" value="TreeGrafter"/>
</dbReference>
<dbReference type="AlphaFoldDB" id="A0A1X2EGP5"/>
<dbReference type="GO" id="GO:0005886">
    <property type="term" value="C:plasma membrane"/>
    <property type="evidence" value="ECO:0007669"/>
    <property type="project" value="TreeGrafter"/>
</dbReference>
<keyword evidence="15" id="KW-1185">Reference proteome</keyword>
<dbReference type="InterPro" id="IPR045034">
    <property type="entry name" value="O-acyltransferase_WSD1-like"/>
</dbReference>
<dbReference type="Gene3D" id="3.30.559.10">
    <property type="entry name" value="Chloramphenicol acetyltransferase-like domain"/>
    <property type="match status" value="1"/>
</dbReference>
<comment type="catalytic activity">
    <reaction evidence="10 11">
        <text>an acyl-CoA + a 1,2-diacyl-sn-glycerol = a triacyl-sn-glycerol + CoA</text>
        <dbReference type="Rhea" id="RHEA:10868"/>
        <dbReference type="ChEBI" id="CHEBI:17815"/>
        <dbReference type="ChEBI" id="CHEBI:57287"/>
        <dbReference type="ChEBI" id="CHEBI:58342"/>
        <dbReference type="ChEBI" id="CHEBI:64615"/>
        <dbReference type="EC" id="2.3.1.20"/>
    </reaction>
</comment>
<proteinExistence type="inferred from homology"/>
<evidence type="ECO:0000256" key="6">
    <source>
        <dbReference type="ARBA" id="ARBA00022679"/>
    </source>
</evidence>
<evidence type="ECO:0000256" key="11">
    <source>
        <dbReference type="RuleBase" id="RU361241"/>
    </source>
</evidence>
<dbReference type="PANTHER" id="PTHR31650">
    <property type="entry name" value="O-ACYLTRANSFERASE (WSD1-LIKE) FAMILY PROTEIN"/>
    <property type="match status" value="1"/>
</dbReference>
<evidence type="ECO:0000256" key="10">
    <source>
        <dbReference type="ARBA" id="ARBA00048109"/>
    </source>
</evidence>
<keyword evidence="9 11" id="KW-0012">Acyltransferase</keyword>